<sequence length="324" mass="36388">MSKIVIHIGTHKTATTTIQDMFWANAELLAEHGLIYPQLGRHTGHHGLVLDWQGMPGHYKLEQGSLEALAETYGQSDKTVFLSSEEFSRRQPLASLGKVRAALEGFDEIEVICTLRTQWQFLQSIYLEVSKTRVPPRPPQLVLPVIENGSFEGLWVDYNRLLDALEAVFAPEEITFFDFDTSRRAEGGIIGTLLRHLGIGVDAARLEVVNDGASNVSPMSLASWTANILAEPKPAPAWLVQNASEALKAEFGDEVKPCLFTREEFRRLKDHYDTRNAELSERRAGVQPEFAISEASQKGLTLFRNEIPSAYWVRMSRRLVADRL</sequence>
<dbReference type="KEGG" id="paby:Ga0080574_TMP4934"/>
<keyword evidence="2" id="KW-1185">Reference proteome</keyword>
<protein>
    <recommendedName>
        <fullName evidence="3">Sulfotransferase family protein</fullName>
    </recommendedName>
</protein>
<accession>A0A1P8V0S5</accession>
<dbReference type="InterPro" id="IPR027417">
    <property type="entry name" value="P-loop_NTPase"/>
</dbReference>
<gene>
    <name evidence="1" type="ORF">Ga0080574_TMP4934</name>
</gene>
<geneLocation type="plasmid" evidence="2">
    <name>ppaby6</name>
</geneLocation>
<evidence type="ECO:0000313" key="1">
    <source>
        <dbReference type="EMBL" id="APZ55216.1"/>
    </source>
</evidence>
<proteinExistence type="predicted"/>
<dbReference type="OrthoDB" id="547419at2"/>
<keyword evidence="1" id="KW-0614">Plasmid</keyword>
<dbReference type="Gene3D" id="3.40.50.300">
    <property type="entry name" value="P-loop containing nucleotide triphosphate hydrolases"/>
    <property type="match status" value="1"/>
</dbReference>
<organism evidence="1 2">
    <name type="scientific">Salipiger abyssi</name>
    <dbReference type="NCBI Taxonomy" id="1250539"/>
    <lineage>
        <taxon>Bacteria</taxon>
        <taxon>Pseudomonadati</taxon>
        <taxon>Pseudomonadota</taxon>
        <taxon>Alphaproteobacteria</taxon>
        <taxon>Rhodobacterales</taxon>
        <taxon>Roseobacteraceae</taxon>
        <taxon>Salipiger</taxon>
    </lineage>
</organism>
<dbReference type="SUPFAM" id="SSF52540">
    <property type="entry name" value="P-loop containing nucleoside triphosphate hydrolases"/>
    <property type="match status" value="1"/>
</dbReference>
<name>A0A1P8V0S5_9RHOB</name>
<dbReference type="Proteomes" id="UP000187059">
    <property type="component" value="Plasmid pPABY6"/>
</dbReference>
<dbReference type="AlphaFoldDB" id="A0A1P8V0S5"/>
<evidence type="ECO:0000313" key="2">
    <source>
        <dbReference type="Proteomes" id="UP000187059"/>
    </source>
</evidence>
<evidence type="ECO:0008006" key="3">
    <source>
        <dbReference type="Google" id="ProtNLM"/>
    </source>
</evidence>
<reference evidence="1 2" key="1">
    <citation type="submission" date="2016-04" db="EMBL/GenBank/DDBJ databases">
        <title>Deep-sea bacteria in the southern Pacific.</title>
        <authorList>
            <person name="Tang K."/>
        </authorList>
    </citation>
    <scope>NUCLEOTIDE SEQUENCE [LARGE SCALE GENOMIC DNA]</scope>
    <source>
        <strain evidence="1 2">JLT2014</strain>
        <plasmid evidence="2">ppaby6</plasmid>
    </source>
</reference>
<dbReference type="EMBL" id="CP015094">
    <property type="protein sequence ID" value="APZ55216.1"/>
    <property type="molecule type" value="Genomic_DNA"/>
</dbReference>